<comment type="caution">
    <text evidence="1">The sequence shown here is derived from an EMBL/GenBank/DDBJ whole genome shotgun (WGS) entry which is preliminary data.</text>
</comment>
<protein>
    <submittedName>
        <fullName evidence="1">Uncharacterized protein</fullName>
    </submittedName>
</protein>
<evidence type="ECO:0000313" key="1">
    <source>
        <dbReference type="EMBL" id="MFE7966153.1"/>
    </source>
</evidence>
<reference evidence="1 2" key="1">
    <citation type="submission" date="2024-09" db="EMBL/GenBank/DDBJ databases">
        <title>The Natural Products Discovery Center: Release of the First 8490 Sequenced Strains for Exploring Actinobacteria Biosynthetic Diversity.</title>
        <authorList>
            <person name="Kalkreuter E."/>
            <person name="Kautsar S.A."/>
            <person name="Yang D."/>
            <person name="Bader C.D."/>
            <person name="Teijaro C.N."/>
            <person name="Fluegel L."/>
            <person name="Davis C.M."/>
            <person name="Simpson J.R."/>
            <person name="Lauterbach L."/>
            <person name="Steele A.D."/>
            <person name="Gui C."/>
            <person name="Meng S."/>
            <person name="Li G."/>
            <person name="Viehrig K."/>
            <person name="Ye F."/>
            <person name="Su P."/>
            <person name="Kiefer A.F."/>
            <person name="Nichols A."/>
            <person name="Cepeda A.J."/>
            <person name="Yan W."/>
            <person name="Fan B."/>
            <person name="Jiang Y."/>
            <person name="Adhikari A."/>
            <person name="Zheng C.-J."/>
            <person name="Schuster L."/>
            <person name="Cowan T.M."/>
            <person name="Smanski M.J."/>
            <person name="Chevrette M.G."/>
            <person name="De Carvalho L.P.S."/>
            <person name="Shen B."/>
        </authorList>
    </citation>
    <scope>NUCLEOTIDE SEQUENCE [LARGE SCALE GENOMIC DNA]</scope>
    <source>
        <strain evidence="1 2">NPDC057399</strain>
    </source>
</reference>
<dbReference type="EMBL" id="JBHVBU010000081">
    <property type="protein sequence ID" value="MFE7966153.1"/>
    <property type="molecule type" value="Genomic_DNA"/>
</dbReference>
<proteinExistence type="predicted"/>
<keyword evidence="2" id="KW-1185">Reference proteome</keyword>
<organism evidence="1 2">
    <name type="scientific">Streptomyces cellulosae</name>
    <dbReference type="NCBI Taxonomy" id="1968"/>
    <lineage>
        <taxon>Bacteria</taxon>
        <taxon>Bacillati</taxon>
        <taxon>Actinomycetota</taxon>
        <taxon>Actinomycetes</taxon>
        <taxon>Kitasatosporales</taxon>
        <taxon>Streptomycetaceae</taxon>
        <taxon>Streptomyces</taxon>
    </lineage>
</organism>
<sequence length="171" mass="18713">MADADTVTIRSTTDPTDGTAACLLTWGPIEALLTPAKTLDTARDLMAAAAHAESDIAFLAMCREQLRLDEQTAGQMLLDIRSRRPAPPTPAALRIHAVAGYKTGRPYVHIARGSQAASLDPDDARQMAVQWTQAATAAQIDVRLRYALGEWDRFTPDEIDRLFLTVQRLGR</sequence>
<dbReference type="RefSeq" id="WP_381727740.1">
    <property type="nucleotide sequence ID" value="NZ_JBHVBU010000081.1"/>
</dbReference>
<gene>
    <name evidence="1" type="ORF">ACFU0X_24475</name>
</gene>
<name>A0ABW6JL85_STRCE</name>
<dbReference type="Proteomes" id="UP001600650">
    <property type="component" value="Unassembled WGS sequence"/>
</dbReference>
<evidence type="ECO:0000313" key="2">
    <source>
        <dbReference type="Proteomes" id="UP001600650"/>
    </source>
</evidence>
<accession>A0ABW6JL85</accession>